<dbReference type="OrthoDB" id="5843337at2759"/>
<name>A0A0N5CRU2_THECL</name>
<reference evidence="2 3" key="2">
    <citation type="submission" date="2018-11" db="EMBL/GenBank/DDBJ databases">
        <authorList>
            <consortium name="Pathogen Informatics"/>
        </authorList>
    </citation>
    <scope>NUCLEOTIDE SEQUENCE [LARGE SCALE GENOMIC DNA]</scope>
</reference>
<evidence type="ECO:0000313" key="4">
    <source>
        <dbReference type="WBParaSite" id="TCLT_0000294201-mRNA-1"/>
    </source>
</evidence>
<dbReference type="OMA" id="VFKRNNG"/>
<dbReference type="EMBL" id="UYYF01000821">
    <property type="protein sequence ID" value="VDM99163.1"/>
    <property type="molecule type" value="Genomic_DNA"/>
</dbReference>
<accession>A0A0N5CRU2</accession>
<proteinExistence type="predicted"/>
<dbReference type="Proteomes" id="UP000276776">
    <property type="component" value="Unassembled WGS sequence"/>
</dbReference>
<evidence type="ECO:0000313" key="3">
    <source>
        <dbReference type="Proteomes" id="UP000276776"/>
    </source>
</evidence>
<dbReference type="PANTHER" id="PTHR36514:SF3">
    <property type="entry name" value="ASCARIS SUUM EPICUTICLIN PROTEIN RELATED"/>
    <property type="match status" value="1"/>
</dbReference>
<sequence>MYSISVFKRNNGYGDEPAVNVAVSAPPPPLSIPLEQAPQQAAQSYAAPAAVESSGYRKKRNNAYGDEAVPPSPAATLAMPAP</sequence>
<reference evidence="4" key="1">
    <citation type="submission" date="2017-02" db="UniProtKB">
        <authorList>
            <consortium name="WormBaseParasite"/>
        </authorList>
    </citation>
    <scope>IDENTIFICATION</scope>
</reference>
<protein>
    <submittedName>
        <fullName evidence="2 4">Uncharacterized protein</fullName>
    </submittedName>
</protein>
<feature type="region of interest" description="Disordered" evidence="1">
    <location>
        <begin position="48"/>
        <end position="82"/>
    </location>
</feature>
<gene>
    <name evidence="2" type="ORF">TCLT_LOCUS2943</name>
</gene>
<evidence type="ECO:0000256" key="1">
    <source>
        <dbReference type="SAM" id="MobiDB-lite"/>
    </source>
</evidence>
<evidence type="ECO:0000313" key="2">
    <source>
        <dbReference type="EMBL" id="VDM99163.1"/>
    </source>
</evidence>
<dbReference type="PANTHER" id="PTHR36514">
    <property type="entry name" value="PROTEIN CBG00436"/>
    <property type="match status" value="1"/>
</dbReference>
<dbReference type="WBParaSite" id="TCLT_0000294201-mRNA-1">
    <property type="protein sequence ID" value="TCLT_0000294201-mRNA-1"/>
    <property type="gene ID" value="TCLT_0000294201"/>
</dbReference>
<dbReference type="STRING" id="103827.A0A0N5CRU2"/>
<organism evidence="4">
    <name type="scientific">Thelazia callipaeda</name>
    <name type="common">Oriental eyeworm</name>
    <name type="synonym">Parasitic nematode</name>
    <dbReference type="NCBI Taxonomy" id="103827"/>
    <lineage>
        <taxon>Eukaryota</taxon>
        <taxon>Metazoa</taxon>
        <taxon>Ecdysozoa</taxon>
        <taxon>Nematoda</taxon>
        <taxon>Chromadorea</taxon>
        <taxon>Rhabditida</taxon>
        <taxon>Spirurina</taxon>
        <taxon>Spiruromorpha</taxon>
        <taxon>Thelazioidea</taxon>
        <taxon>Thelaziidae</taxon>
        <taxon>Thelazia</taxon>
    </lineage>
</organism>
<keyword evidence="3" id="KW-1185">Reference proteome</keyword>
<dbReference type="AlphaFoldDB" id="A0A0N5CRU2"/>